<dbReference type="GO" id="GO:0003852">
    <property type="term" value="F:2-isopropylmalate synthase activity"/>
    <property type="evidence" value="ECO:0007669"/>
    <property type="project" value="InterPro"/>
</dbReference>
<dbReference type="Gene3D" id="3.30.160.270">
    <property type="match status" value="1"/>
</dbReference>
<keyword evidence="4" id="KW-0663">Pyridoxal phosphate</keyword>
<feature type="non-terminal residue" evidence="7">
    <location>
        <position position="1"/>
    </location>
</feature>
<accession>A0A2H0WTQ7</accession>
<comment type="cofactor">
    <cofactor evidence="1">
        <name>pyridoxal 5'-phosphate</name>
        <dbReference type="ChEBI" id="CHEBI:597326"/>
    </cofactor>
</comment>
<comment type="caution">
    <text evidence="7">The sequence shown here is derived from an EMBL/GenBank/DDBJ whole genome shotgun (WGS) entry which is preliminary data.</text>
</comment>
<sequence>TFPLDGVKALDTIYNTQGQALRVSDREILEAQYDLSKEEGIFVESSSAASLAALVKLSKRKSLKNQRIVCVLTGNGLKDPLPILKVAIKPPTIYPDIDSFLSLYNHDFFKGKNVVFYDKETLLFSKSPNNQKILTTTQKLFGIKLMDFQIKEIKDKVDEFLKKGKDVTFSDYQDILQDILEKPTRSNKKVFEVLDFHVETSKDEKPKAEVIIRMNGTKIRKESTGVGPVDAVINALKKATGGKIKFVLTDYRVEIRSGGTGAVVFVDLRLTQNGNTSIGQGTSPDIIQASIEAFEHAYNGFRH</sequence>
<keyword evidence="3" id="KW-0808">Transferase</keyword>
<dbReference type="InterPro" id="IPR013709">
    <property type="entry name" value="2-isopropylmalate_synth_dimer"/>
</dbReference>
<dbReference type="SMART" id="SM00917">
    <property type="entry name" value="LeuA_dimer"/>
    <property type="match status" value="1"/>
</dbReference>
<dbReference type="SUPFAM" id="SSF53686">
    <property type="entry name" value="Tryptophan synthase beta subunit-like PLP-dependent enzymes"/>
    <property type="match status" value="1"/>
</dbReference>
<evidence type="ECO:0000256" key="1">
    <source>
        <dbReference type="ARBA" id="ARBA00001933"/>
    </source>
</evidence>
<dbReference type="Pfam" id="PF00291">
    <property type="entry name" value="PALP"/>
    <property type="match status" value="1"/>
</dbReference>
<evidence type="ECO:0000313" key="7">
    <source>
        <dbReference type="EMBL" id="PIS16033.1"/>
    </source>
</evidence>
<dbReference type="Proteomes" id="UP000231198">
    <property type="component" value="Unassembled WGS sequence"/>
</dbReference>
<dbReference type="InterPro" id="IPR036230">
    <property type="entry name" value="LeuA_allosteric_dom_sf"/>
</dbReference>
<proteinExistence type="inferred from homology"/>
<dbReference type="GO" id="GO:0009098">
    <property type="term" value="P:L-leucine biosynthetic process"/>
    <property type="evidence" value="ECO:0007669"/>
    <property type="project" value="InterPro"/>
</dbReference>
<comment type="similarity">
    <text evidence="2">Belongs to the alpha-IPM synthase/homocitrate synthase family.</text>
</comment>
<dbReference type="PANTHER" id="PTHR43538:SF1">
    <property type="entry name" value="(R)-CITRAMALATE SYNTHASE"/>
    <property type="match status" value="1"/>
</dbReference>
<evidence type="ECO:0000259" key="6">
    <source>
        <dbReference type="SMART" id="SM00917"/>
    </source>
</evidence>
<protein>
    <submittedName>
        <fullName evidence="7">Threonine synthase</fullName>
    </submittedName>
</protein>
<dbReference type="Gene3D" id="3.40.50.1100">
    <property type="match status" value="1"/>
</dbReference>
<dbReference type="InterPro" id="IPR005675">
    <property type="entry name" value="Citramal_synthase"/>
</dbReference>
<evidence type="ECO:0000256" key="2">
    <source>
        <dbReference type="ARBA" id="ARBA00006154"/>
    </source>
</evidence>
<dbReference type="SUPFAM" id="SSF110921">
    <property type="entry name" value="2-isopropylmalate synthase LeuA, allosteric (dimerisation) domain"/>
    <property type="match status" value="1"/>
</dbReference>
<dbReference type="Pfam" id="PF08502">
    <property type="entry name" value="LeuA_dimer"/>
    <property type="match status" value="1"/>
</dbReference>
<evidence type="ECO:0000256" key="3">
    <source>
        <dbReference type="ARBA" id="ARBA00022679"/>
    </source>
</evidence>
<reference evidence="8" key="1">
    <citation type="submission" date="2017-09" db="EMBL/GenBank/DDBJ databases">
        <title>Depth-based differentiation of microbial function through sediment-hosted aquifers and enrichment of novel symbionts in the deep terrestrial subsurface.</title>
        <authorList>
            <person name="Probst A.J."/>
            <person name="Ladd B."/>
            <person name="Jarett J.K."/>
            <person name="Geller-Mcgrath D.E."/>
            <person name="Sieber C.M.K."/>
            <person name="Emerson J.B."/>
            <person name="Anantharaman K."/>
            <person name="Thomas B.C."/>
            <person name="Malmstrom R."/>
            <person name="Stieglmeier M."/>
            <person name="Klingl A."/>
            <person name="Woyke T."/>
            <person name="Ryan C.M."/>
            <person name="Banfield J.F."/>
        </authorList>
    </citation>
    <scope>NUCLEOTIDE SEQUENCE [LARGE SCALE GENOMIC DNA]</scope>
</reference>
<dbReference type="AlphaFoldDB" id="A0A2H0WTQ7"/>
<gene>
    <name evidence="7" type="ORF">COT62_00580</name>
</gene>
<dbReference type="EMBL" id="PEZG01000014">
    <property type="protein sequence ID" value="PIS16033.1"/>
    <property type="molecule type" value="Genomic_DNA"/>
</dbReference>
<comment type="pathway">
    <text evidence="5">Amino-acid biosynthesis.</text>
</comment>
<dbReference type="InterPro" id="IPR001926">
    <property type="entry name" value="TrpB-like_PALP"/>
</dbReference>
<dbReference type="PANTHER" id="PTHR43538">
    <property type="entry name" value="ALPHA-IPM SYNTHASE/HOMOCITRATE SYNTHASE"/>
    <property type="match status" value="1"/>
</dbReference>
<evidence type="ECO:0000256" key="4">
    <source>
        <dbReference type="ARBA" id="ARBA00022898"/>
    </source>
</evidence>
<name>A0A2H0WTQ7_9BACT</name>
<feature type="domain" description="2-isopropylmalate synthase LeuA allosteric (dimerisation)" evidence="6">
    <location>
        <begin position="144"/>
        <end position="302"/>
    </location>
</feature>
<dbReference type="InterPro" id="IPR036052">
    <property type="entry name" value="TrpB-like_PALP_sf"/>
</dbReference>
<evidence type="ECO:0000256" key="5">
    <source>
        <dbReference type="ARBA" id="ARBA00029440"/>
    </source>
</evidence>
<organism evidence="7 8">
    <name type="scientific">Candidatus Roizmanbacteria bacterium CG09_land_8_20_14_0_10_41_9</name>
    <dbReference type="NCBI Taxonomy" id="1974850"/>
    <lineage>
        <taxon>Bacteria</taxon>
        <taxon>Candidatus Roizmaniibacteriota</taxon>
    </lineage>
</organism>
<evidence type="ECO:0000313" key="8">
    <source>
        <dbReference type="Proteomes" id="UP000231198"/>
    </source>
</evidence>